<gene>
    <name evidence="1" type="ORF">L249_0800</name>
</gene>
<protein>
    <submittedName>
        <fullName evidence="1">Uncharacterized protein</fullName>
    </submittedName>
</protein>
<evidence type="ECO:0000313" key="1">
    <source>
        <dbReference type="EMBL" id="RCI13298.1"/>
    </source>
</evidence>
<keyword evidence="2" id="KW-1185">Reference proteome</keyword>
<dbReference type="AlphaFoldDB" id="A0A367LFV7"/>
<sequence>MDGCEGFIAESTADRDSIVLFIAHALKNDDDNQSCLRAERLSDAVKPRMSKWTMKIERINKHICALPNNRLASRFSFPWI</sequence>
<name>A0A367LFV7_9HYPO</name>
<organism evidence="1 2">
    <name type="scientific">Ophiocordyceps polyrhachis-furcata BCC 54312</name>
    <dbReference type="NCBI Taxonomy" id="1330021"/>
    <lineage>
        <taxon>Eukaryota</taxon>
        <taxon>Fungi</taxon>
        <taxon>Dikarya</taxon>
        <taxon>Ascomycota</taxon>
        <taxon>Pezizomycotina</taxon>
        <taxon>Sordariomycetes</taxon>
        <taxon>Hypocreomycetidae</taxon>
        <taxon>Hypocreales</taxon>
        <taxon>Ophiocordycipitaceae</taxon>
        <taxon>Ophiocordyceps</taxon>
    </lineage>
</organism>
<dbReference type="EMBL" id="LKCN02000007">
    <property type="protein sequence ID" value="RCI13298.1"/>
    <property type="molecule type" value="Genomic_DNA"/>
</dbReference>
<proteinExistence type="predicted"/>
<evidence type="ECO:0000313" key="2">
    <source>
        <dbReference type="Proteomes" id="UP000253664"/>
    </source>
</evidence>
<accession>A0A367LFV7</accession>
<reference evidence="1 2" key="1">
    <citation type="journal article" date="2015" name="BMC Genomics">
        <title>Insights from the genome of Ophiocordyceps polyrhachis-furcata to pathogenicity and host specificity in insect fungi.</title>
        <authorList>
            <person name="Wichadakul D."/>
            <person name="Kobmoo N."/>
            <person name="Ingsriswang S."/>
            <person name="Tangphatsornruang S."/>
            <person name="Chantasingh D."/>
            <person name="Luangsa-ard J.J."/>
            <person name="Eurwilaichitr L."/>
        </authorList>
    </citation>
    <scope>NUCLEOTIDE SEQUENCE [LARGE SCALE GENOMIC DNA]</scope>
    <source>
        <strain evidence="1 2">BCC 54312</strain>
    </source>
</reference>
<comment type="caution">
    <text evidence="1">The sequence shown here is derived from an EMBL/GenBank/DDBJ whole genome shotgun (WGS) entry which is preliminary data.</text>
</comment>
<dbReference type="Proteomes" id="UP000253664">
    <property type="component" value="Unassembled WGS sequence"/>
</dbReference>
<feature type="non-terminal residue" evidence="1">
    <location>
        <position position="80"/>
    </location>
</feature>